<dbReference type="RefSeq" id="YP_009876938.1">
    <property type="nucleotide sequence ID" value="NC_049384.1"/>
</dbReference>
<feature type="transmembrane region" description="Helical" evidence="1">
    <location>
        <begin position="85"/>
        <end position="104"/>
    </location>
</feature>
<proteinExistence type="predicted"/>
<dbReference type="EMBL" id="LC373201">
    <property type="protein sequence ID" value="BBD52214.1"/>
    <property type="molecule type" value="Genomic_DNA"/>
</dbReference>
<name>A0A2Z6C877_9CAUD</name>
<keyword evidence="1" id="KW-0472">Membrane</keyword>
<keyword evidence="3" id="KW-1185">Reference proteome</keyword>
<evidence type="ECO:0000256" key="1">
    <source>
        <dbReference type="SAM" id="Phobius"/>
    </source>
</evidence>
<accession>A0A2Z6C877</accession>
<organism evidence="2 3">
    <name type="scientific">Enterobacter phage EspM4VN</name>
    <dbReference type="NCBI Taxonomy" id="2137745"/>
    <lineage>
        <taxon>Viruses</taxon>
        <taxon>Duplodnaviria</taxon>
        <taxon>Heunggongvirae</taxon>
        <taxon>Uroviricota</taxon>
        <taxon>Caudoviricetes</taxon>
        <taxon>Pantevenvirales</taxon>
        <taxon>Ackermannviridae</taxon>
        <taxon>Aglimvirinae</taxon>
        <taxon>Agtrevirus</taxon>
        <taxon>Agtrevirus EM4</taxon>
    </lineage>
</organism>
<dbReference type="Proteomes" id="UP000248666">
    <property type="component" value="Segment"/>
</dbReference>
<keyword evidence="1" id="KW-0812">Transmembrane</keyword>
<dbReference type="Pfam" id="PF24594">
    <property type="entry name" value="DUF7618"/>
    <property type="match status" value="1"/>
</dbReference>
<dbReference type="InterPro" id="IPR056036">
    <property type="entry name" value="DUF7618"/>
</dbReference>
<dbReference type="GeneID" id="55806153"/>
<dbReference type="KEGG" id="vg:55806153"/>
<protein>
    <submittedName>
        <fullName evidence="2">Uncharacterized protein</fullName>
    </submittedName>
</protein>
<reference evidence="2 3" key="1">
    <citation type="submission" date="2018-02" db="EMBL/GenBank/DDBJ databases">
        <title>Isolation and characterization of bacteriophage of Enterobacter asburiae, a cause of soft rot disease of plants in Vietnam.</title>
        <authorList>
            <person name="Doi K."/>
            <person name="Nagayoshi Y."/>
            <person name="Fujino Y."/>
            <person name="Thanh N.C."/>
        </authorList>
    </citation>
    <scope>NUCLEOTIDE SEQUENCE [LARGE SCALE GENOMIC DNA]</scope>
</reference>
<sequence length="105" mass="11504">MKIYFPGQKVPSEVEKVEITGYQGGDPNLRFSSPCIVKRTKMGYYVRPIVLMGSVMTLRATADHVSIQGSPEITCGITHMNCKPIIPTWLIIGVLSVLALKGVLL</sequence>
<evidence type="ECO:0000313" key="3">
    <source>
        <dbReference type="Proteomes" id="UP000248666"/>
    </source>
</evidence>
<evidence type="ECO:0000313" key="2">
    <source>
        <dbReference type="EMBL" id="BBD52214.1"/>
    </source>
</evidence>
<keyword evidence="1" id="KW-1133">Transmembrane helix</keyword>